<dbReference type="InterPro" id="IPR051411">
    <property type="entry name" value="Polyketide_trans_af380"/>
</dbReference>
<evidence type="ECO:0000313" key="1">
    <source>
        <dbReference type="EMBL" id="MBB5061059.1"/>
    </source>
</evidence>
<dbReference type="InterPro" id="IPR029058">
    <property type="entry name" value="AB_hydrolase_fold"/>
</dbReference>
<evidence type="ECO:0000313" key="2">
    <source>
        <dbReference type="Proteomes" id="UP000540989"/>
    </source>
</evidence>
<dbReference type="Gene3D" id="3.40.50.1820">
    <property type="entry name" value="alpha/beta hydrolase"/>
    <property type="match status" value="1"/>
</dbReference>
<dbReference type="RefSeq" id="WP_184223730.1">
    <property type="nucleotide sequence ID" value="NZ_JACHIP010000026.1"/>
</dbReference>
<dbReference type="Proteomes" id="UP000540989">
    <property type="component" value="Unassembled WGS sequence"/>
</dbReference>
<evidence type="ECO:0008006" key="3">
    <source>
        <dbReference type="Google" id="ProtNLM"/>
    </source>
</evidence>
<reference evidence="1 2" key="1">
    <citation type="submission" date="2020-08" db="EMBL/GenBank/DDBJ databases">
        <title>Genomic Encyclopedia of Type Strains, Phase IV (KMG-V): Genome sequencing to study the core and pangenomes of soil and plant-associated prokaryotes.</title>
        <authorList>
            <person name="Whitman W."/>
        </authorList>
    </citation>
    <scope>NUCLEOTIDE SEQUENCE [LARGE SCALE GENOMIC DNA]</scope>
    <source>
        <strain evidence="1 2">M8UP14</strain>
    </source>
</reference>
<dbReference type="PANTHER" id="PTHR47751">
    <property type="entry name" value="SUPERFAMILY HYDROLASE, PUTATIVE (AFU_ORTHOLOGUE AFUA_2G16580)-RELATED"/>
    <property type="match status" value="1"/>
</dbReference>
<proteinExistence type="predicted"/>
<sequence length="283" mass="30425">MASQKFERVTFDNGNVRLVGHLFKPAAGVGPGVVVTGSWTTVKEQMADHYAAKLAEQGLTALTFDFTHYGESGGDIREFENPLEKVKDISAAARWLSGILGEPVGGLAICASAGYMSYAIAEGAPIAAFASVAAWLHNPETVATVYGGAEGVRQRTQDGEAARKLYQDTGVVHHVPAYSATDPKAGMGTAVGDYYSNPATGAVPEWSNRLAVLSWPEWLGYDGSARAKEVEIPTLMIHSEDAAFPENVRRFTGMLAGPHELLWRKGTQTDFYYRPEQGAARIS</sequence>
<dbReference type="EMBL" id="JACHIP010000026">
    <property type="protein sequence ID" value="MBB5061059.1"/>
    <property type="molecule type" value="Genomic_DNA"/>
</dbReference>
<name>A0A7W7ZJG2_9BACT</name>
<gene>
    <name evidence="1" type="ORF">HDF16_005795</name>
</gene>
<organism evidence="1 2">
    <name type="scientific">Granulicella aggregans</name>
    <dbReference type="NCBI Taxonomy" id="474949"/>
    <lineage>
        <taxon>Bacteria</taxon>
        <taxon>Pseudomonadati</taxon>
        <taxon>Acidobacteriota</taxon>
        <taxon>Terriglobia</taxon>
        <taxon>Terriglobales</taxon>
        <taxon>Acidobacteriaceae</taxon>
        <taxon>Granulicella</taxon>
    </lineage>
</organism>
<dbReference type="PANTHER" id="PTHR47751:SF1">
    <property type="entry name" value="SUPERFAMILY HYDROLASE, PUTATIVE (AFU_ORTHOLOGUE AFUA_2G16580)-RELATED"/>
    <property type="match status" value="1"/>
</dbReference>
<keyword evidence="2" id="KW-1185">Reference proteome</keyword>
<comment type="caution">
    <text evidence="1">The sequence shown here is derived from an EMBL/GenBank/DDBJ whole genome shotgun (WGS) entry which is preliminary data.</text>
</comment>
<protein>
    <recommendedName>
        <fullName evidence="3">Xaa-Pro dipeptidyl-peptidase-like domain-containing protein</fullName>
    </recommendedName>
</protein>
<dbReference type="AlphaFoldDB" id="A0A7W7ZJG2"/>
<dbReference type="Gene3D" id="1.10.10.800">
    <property type="match status" value="1"/>
</dbReference>
<accession>A0A7W7ZJG2</accession>
<dbReference type="SUPFAM" id="SSF53474">
    <property type="entry name" value="alpha/beta-Hydrolases"/>
    <property type="match status" value="1"/>
</dbReference>